<dbReference type="AlphaFoldDB" id="A0A1H9ILZ0"/>
<dbReference type="InterPro" id="IPR010310">
    <property type="entry name" value="T7SS_ESAT-6-like"/>
</dbReference>
<proteinExistence type="predicted"/>
<name>A0A1H9ILZ0_9ACTN</name>
<protein>
    <submittedName>
        <fullName evidence="1">WXG100 family type VII secretion target</fullName>
    </submittedName>
</protein>
<dbReference type="Pfam" id="PF06013">
    <property type="entry name" value="WXG100"/>
    <property type="match status" value="1"/>
</dbReference>
<gene>
    <name evidence="1" type="ORF">SAMN05216481_114127</name>
</gene>
<dbReference type="SUPFAM" id="SSF140453">
    <property type="entry name" value="EsxAB dimer-like"/>
    <property type="match status" value="1"/>
</dbReference>
<reference evidence="2" key="1">
    <citation type="submission" date="2016-10" db="EMBL/GenBank/DDBJ databases">
        <authorList>
            <person name="Varghese N."/>
            <person name="Submissions S."/>
        </authorList>
    </citation>
    <scope>NUCLEOTIDE SEQUENCE [LARGE SCALE GENOMIC DNA]</scope>
    <source>
        <strain evidence="2">CGMCC 4.3519</strain>
    </source>
</reference>
<keyword evidence="2" id="KW-1185">Reference proteome</keyword>
<dbReference type="Proteomes" id="UP000199055">
    <property type="component" value="Unassembled WGS sequence"/>
</dbReference>
<evidence type="ECO:0000313" key="1">
    <source>
        <dbReference type="EMBL" id="SEQ75741.1"/>
    </source>
</evidence>
<dbReference type="InterPro" id="IPR036689">
    <property type="entry name" value="ESAT-6-like_sf"/>
</dbReference>
<dbReference type="RefSeq" id="WP_093662265.1">
    <property type="nucleotide sequence ID" value="NZ_FOET01000014.1"/>
</dbReference>
<dbReference type="STRING" id="403935.SAMN05216481_114127"/>
<evidence type="ECO:0000313" key="2">
    <source>
        <dbReference type="Proteomes" id="UP000199055"/>
    </source>
</evidence>
<dbReference type="NCBIfam" id="TIGR03930">
    <property type="entry name" value="WXG100_ESAT6"/>
    <property type="match status" value="1"/>
</dbReference>
<accession>A0A1H9ILZ0</accession>
<dbReference type="Gene3D" id="1.10.287.1060">
    <property type="entry name" value="ESAT-6-like"/>
    <property type="match status" value="1"/>
</dbReference>
<sequence length="121" mass="13176">MSGEGGGDFQSNDADLKSLIDQVNDMQAKLKSKISNLNAVVDTIQGAWKGEAASSYDRLQRQTNEYAQKLDGRLQMIEEALQASKDGFTTNEIDQMEKFNQLAKASPISDFAGTGITPTVK</sequence>
<dbReference type="EMBL" id="FOET01000014">
    <property type="protein sequence ID" value="SEQ75741.1"/>
    <property type="molecule type" value="Genomic_DNA"/>
</dbReference>
<organism evidence="1 2">
    <name type="scientific">Streptomyces radiopugnans</name>
    <dbReference type="NCBI Taxonomy" id="403935"/>
    <lineage>
        <taxon>Bacteria</taxon>
        <taxon>Bacillati</taxon>
        <taxon>Actinomycetota</taxon>
        <taxon>Actinomycetes</taxon>
        <taxon>Kitasatosporales</taxon>
        <taxon>Streptomycetaceae</taxon>
        <taxon>Streptomyces</taxon>
    </lineage>
</organism>